<reference evidence="2 3" key="1">
    <citation type="journal article" date="2018" name="Nat. Ecol. Evol.">
        <title>Pezizomycetes genomes reveal the molecular basis of ectomycorrhizal truffle lifestyle.</title>
        <authorList>
            <person name="Murat C."/>
            <person name="Payen T."/>
            <person name="Noel B."/>
            <person name="Kuo A."/>
            <person name="Morin E."/>
            <person name="Chen J."/>
            <person name="Kohler A."/>
            <person name="Krizsan K."/>
            <person name="Balestrini R."/>
            <person name="Da Silva C."/>
            <person name="Montanini B."/>
            <person name="Hainaut M."/>
            <person name="Levati E."/>
            <person name="Barry K.W."/>
            <person name="Belfiori B."/>
            <person name="Cichocki N."/>
            <person name="Clum A."/>
            <person name="Dockter R.B."/>
            <person name="Fauchery L."/>
            <person name="Guy J."/>
            <person name="Iotti M."/>
            <person name="Le Tacon F."/>
            <person name="Lindquist E.A."/>
            <person name="Lipzen A."/>
            <person name="Malagnac F."/>
            <person name="Mello A."/>
            <person name="Molinier V."/>
            <person name="Miyauchi S."/>
            <person name="Poulain J."/>
            <person name="Riccioni C."/>
            <person name="Rubini A."/>
            <person name="Sitrit Y."/>
            <person name="Splivallo R."/>
            <person name="Traeger S."/>
            <person name="Wang M."/>
            <person name="Zifcakova L."/>
            <person name="Wipf D."/>
            <person name="Zambonelli A."/>
            <person name="Paolocci F."/>
            <person name="Nowrousian M."/>
            <person name="Ottonello S."/>
            <person name="Baldrian P."/>
            <person name="Spatafora J.W."/>
            <person name="Henrissat B."/>
            <person name="Nagy L.G."/>
            <person name="Aury J.M."/>
            <person name="Wincker P."/>
            <person name="Grigoriev I.V."/>
            <person name="Bonfante P."/>
            <person name="Martin F.M."/>
        </authorList>
    </citation>
    <scope>NUCLEOTIDE SEQUENCE [LARGE SCALE GENOMIC DNA]</scope>
    <source>
        <strain evidence="2 3">120613-1</strain>
    </source>
</reference>
<organism evidence="2 3">
    <name type="scientific">Choiromyces venosus 120613-1</name>
    <dbReference type="NCBI Taxonomy" id="1336337"/>
    <lineage>
        <taxon>Eukaryota</taxon>
        <taxon>Fungi</taxon>
        <taxon>Dikarya</taxon>
        <taxon>Ascomycota</taxon>
        <taxon>Pezizomycotina</taxon>
        <taxon>Pezizomycetes</taxon>
        <taxon>Pezizales</taxon>
        <taxon>Tuberaceae</taxon>
        <taxon>Choiromyces</taxon>
    </lineage>
</organism>
<name>A0A3N4IVG7_9PEZI</name>
<evidence type="ECO:0000313" key="3">
    <source>
        <dbReference type="Proteomes" id="UP000276215"/>
    </source>
</evidence>
<dbReference type="EMBL" id="ML120535">
    <property type="protein sequence ID" value="RPA90192.1"/>
    <property type="molecule type" value="Genomic_DNA"/>
</dbReference>
<sequence>MTAYYPAELFPCPQLNYGTDFPLWKMRMEVHLYGSGLWDIVSGKEKRLDLSDPTPAPIVSEETKKKRAAWALILQSMTDPLFVKYFRSSDPERCPAKLWAKVREDMTGEKEAEVIRTPAYDYDGGSVPSGGSAGPRVGRTRIAIVMEEPVVARTENRNRNRNRNRRRRGGARARDGVDYVF</sequence>
<dbReference type="Proteomes" id="UP000276215">
    <property type="component" value="Unassembled WGS sequence"/>
</dbReference>
<feature type="compositionally biased region" description="Basic residues" evidence="1">
    <location>
        <begin position="159"/>
        <end position="171"/>
    </location>
</feature>
<evidence type="ECO:0000313" key="2">
    <source>
        <dbReference type="EMBL" id="RPA90192.1"/>
    </source>
</evidence>
<proteinExistence type="predicted"/>
<keyword evidence="3" id="KW-1185">Reference proteome</keyword>
<evidence type="ECO:0008006" key="4">
    <source>
        <dbReference type="Google" id="ProtNLM"/>
    </source>
</evidence>
<protein>
    <recommendedName>
        <fullName evidence="4">DUF4219 domain-containing protein</fullName>
    </recommendedName>
</protein>
<feature type="region of interest" description="Disordered" evidence="1">
    <location>
        <begin position="155"/>
        <end position="181"/>
    </location>
</feature>
<gene>
    <name evidence="2" type="ORF">L873DRAFT_474462</name>
</gene>
<dbReference type="OrthoDB" id="2688180at2759"/>
<evidence type="ECO:0000256" key="1">
    <source>
        <dbReference type="SAM" id="MobiDB-lite"/>
    </source>
</evidence>
<dbReference type="AlphaFoldDB" id="A0A3N4IVG7"/>
<feature type="compositionally biased region" description="Basic and acidic residues" evidence="1">
    <location>
        <begin position="172"/>
        <end position="181"/>
    </location>
</feature>
<accession>A0A3N4IVG7</accession>